<evidence type="ECO:0000256" key="4">
    <source>
        <dbReference type="ARBA" id="ARBA00022801"/>
    </source>
</evidence>
<dbReference type="GO" id="GO:0008236">
    <property type="term" value="F:serine-type peptidase activity"/>
    <property type="evidence" value="ECO:0007669"/>
    <property type="project" value="UniProtKB-KW"/>
</dbReference>
<feature type="active site" description="Nucleophile" evidence="6">
    <location>
        <position position="112"/>
    </location>
</feature>
<dbReference type="SUPFAM" id="SSF141986">
    <property type="entry name" value="LD-carboxypeptidase A C-terminal domain-like"/>
    <property type="match status" value="1"/>
</dbReference>
<feature type="active site" description="Charge relay system" evidence="6">
    <location>
        <position position="277"/>
    </location>
</feature>
<dbReference type="InterPro" id="IPR003507">
    <property type="entry name" value="S66_fam"/>
</dbReference>
<protein>
    <submittedName>
        <fullName evidence="9">LD-carboxypeptidase</fullName>
    </submittedName>
</protein>
<dbReference type="STRING" id="1176587.A8C56_02125"/>
<dbReference type="GO" id="GO:0006508">
    <property type="term" value="P:proteolysis"/>
    <property type="evidence" value="ECO:0007669"/>
    <property type="project" value="UniProtKB-KW"/>
</dbReference>
<dbReference type="PIRSF" id="PIRSF028757">
    <property type="entry name" value="LD-carboxypeptidase"/>
    <property type="match status" value="1"/>
</dbReference>
<dbReference type="Pfam" id="PF17676">
    <property type="entry name" value="Peptidase_S66C"/>
    <property type="match status" value="1"/>
</dbReference>
<dbReference type="GO" id="GO:0004180">
    <property type="term" value="F:carboxypeptidase activity"/>
    <property type="evidence" value="ECO:0007669"/>
    <property type="project" value="UniProtKB-KW"/>
</dbReference>
<dbReference type="Gene3D" id="3.40.50.10740">
    <property type="entry name" value="Class I glutamine amidotransferase-like"/>
    <property type="match status" value="1"/>
</dbReference>
<keyword evidence="3" id="KW-0645">Protease</keyword>
<proteinExistence type="inferred from homology"/>
<dbReference type="Gene3D" id="3.50.30.60">
    <property type="entry name" value="LD-carboxypeptidase A C-terminal domain-like"/>
    <property type="match status" value="1"/>
</dbReference>
<dbReference type="PANTHER" id="PTHR30237:SF2">
    <property type="entry name" value="MUREIN TETRAPEPTIDE CARBOXYPEPTIDASE"/>
    <property type="match status" value="1"/>
</dbReference>
<evidence type="ECO:0000313" key="10">
    <source>
        <dbReference type="Proteomes" id="UP000077667"/>
    </source>
</evidence>
<keyword evidence="2 9" id="KW-0121">Carboxypeptidase</keyword>
<accession>A0A1A9HXH1</accession>
<keyword evidence="10" id="KW-1185">Reference proteome</keyword>
<evidence type="ECO:0000313" key="9">
    <source>
        <dbReference type="EMBL" id="ANH79933.1"/>
    </source>
</evidence>
<evidence type="ECO:0000259" key="7">
    <source>
        <dbReference type="Pfam" id="PF02016"/>
    </source>
</evidence>
<comment type="similarity">
    <text evidence="1">Belongs to the peptidase S66 family.</text>
</comment>
<evidence type="ECO:0000256" key="3">
    <source>
        <dbReference type="ARBA" id="ARBA00022670"/>
    </source>
</evidence>
<feature type="domain" description="LD-carboxypeptidase N-terminal" evidence="7">
    <location>
        <begin position="15"/>
        <end position="131"/>
    </location>
</feature>
<dbReference type="OrthoDB" id="9807329at2"/>
<reference evidence="9 10" key="1">
    <citation type="submission" date="2016-05" db="EMBL/GenBank/DDBJ databases">
        <title>Niabella ginsenosidivorans BS26 whole genome sequencing.</title>
        <authorList>
            <person name="Im W.T."/>
            <person name="Siddiqi M.Z."/>
        </authorList>
    </citation>
    <scope>NUCLEOTIDE SEQUENCE [LARGE SCALE GENOMIC DNA]</scope>
    <source>
        <strain evidence="9 10">BS26</strain>
    </source>
</reference>
<name>A0A1A9HXH1_9BACT</name>
<dbReference type="KEGG" id="nia:A8C56_02125"/>
<dbReference type="AlphaFoldDB" id="A0A1A9HXH1"/>
<evidence type="ECO:0000256" key="6">
    <source>
        <dbReference type="PIRSR" id="PIRSR028757-1"/>
    </source>
</evidence>
<evidence type="ECO:0000259" key="8">
    <source>
        <dbReference type="Pfam" id="PF17676"/>
    </source>
</evidence>
<dbReference type="InterPro" id="IPR029062">
    <property type="entry name" value="Class_I_gatase-like"/>
</dbReference>
<dbReference type="CDD" id="cd07025">
    <property type="entry name" value="Peptidase_S66"/>
    <property type="match status" value="1"/>
</dbReference>
<dbReference type="Pfam" id="PF02016">
    <property type="entry name" value="Peptidase_S66"/>
    <property type="match status" value="1"/>
</dbReference>
<dbReference type="InterPro" id="IPR040449">
    <property type="entry name" value="Peptidase_S66_N"/>
</dbReference>
<evidence type="ECO:0000256" key="1">
    <source>
        <dbReference type="ARBA" id="ARBA00010233"/>
    </source>
</evidence>
<evidence type="ECO:0000256" key="2">
    <source>
        <dbReference type="ARBA" id="ARBA00022645"/>
    </source>
</evidence>
<keyword evidence="4" id="KW-0378">Hydrolase</keyword>
<organism evidence="9 10">
    <name type="scientific">Niabella ginsenosidivorans</name>
    <dbReference type="NCBI Taxonomy" id="1176587"/>
    <lineage>
        <taxon>Bacteria</taxon>
        <taxon>Pseudomonadati</taxon>
        <taxon>Bacteroidota</taxon>
        <taxon>Chitinophagia</taxon>
        <taxon>Chitinophagales</taxon>
        <taxon>Chitinophagaceae</taxon>
        <taxon>Niabella</taxon>
    </lineage>
</organism>
<gene>
    <name evidence="9" type="ORF">A8C56_02125</name>
</gene>
<dbReference type="InterPro" id="IPR040921">
    <property type="entry name" value="Peptidase_S66C"/>
</dbReference>
<evidence type="ECO:0000256" key="5">
    <source>
        <dbReference type="ARBA" id="ARBA00022825"/>
    </source>
</evidence>
<dbReference type="RefSeq" id="WP_067751411.1">
    <property type="nucleotide sequence ID" value="NZ_CP015772.1"/>
</dbReference>
<feature type="domain" description="LD-carboxypeptidase C-terminal" evidence="8">
    <location>
        <begin position="176"/>
        <end position="292"/>
    </location>
</feature>
<sequence>MIIRQPPFLKKGDTIGIVCPAGFMDYAKAATCISVLEKWGFRVKTGATLGGTSTTYFSGTDEERLKDLQQMLNDDGVQAVLCGRGGYGMGRIIDRIDFSKFKKRPKWVIGYSDITIFHSHIYTNFKISGLHSPMAAAFNDGEYKNKYIRSLHAALTGKKASYKARRSKYNRHGQATGELIGGNLSLLVTAVGTKSDLQTKGKILFVEDVGEEKYSIDRMLYQLKRSGKLAHLAGIVFGRFTDVGDTTRPFGQEVYEILWNVVREYDYPVCFDFPVSHEKENYALKVGGTYRLAVGKEGVTLKEA</sequence>
<keyword evidence="5" id="KW-0720">Serine protease</keyword>
<dbReference type="PANTHER" id="PTHR30237">
    <property type="entry name" value="MURAMOYLTETRAPEPTIDE CARBOXYPEPTIDASE"/>
    <property type="match status" value="1"/>
</dbReference>
<dbReference type="EMBL" id="CP015772">
    <property type="protein sequence ID" value="ANH79933.1"/>
    <property type="molecule type" value="Genomic_DNA"/>
</dbReference>
<feature type="active site" description="Charge relay system" evidence="6">
    <location>
        <position position="207"/>
    </location>
</feature>
<dbReference type="InterPro" id="IPR027461">
    <property type="entry name" value="Carboxypeptidase_A_C_sf"/>
</dbReference>
<dbReference type="SUPFAM" id="SSF52317">
    <property type="entry name" value="Class I glutamine amidotransferase-like"/>
    <property type="match status" value="1"/>
</dbReference>
<dbReference type="InterPro" id="IPR027478">
    <property type="entry name" value="LdcA_N"/>
</dbReference>
<dbReference type="Proteomes" id="UP000077667">
    <property type="component" value="Chromosome"/>
</dbReference>